<dbReference type="Proteomes" id="UP000002624">
    <property type="component" value="Unassembled WGS sequence"/>
</dbReference>
<dbReference type="HOGENOM" id="CLU_769387_0_0_1"/>
<dbReference type="VEuPathDB" id="FungiDB:HCDG_01281"/>
<proteinExistence type="predicted"/>
<organism evidence="1 2">
    <name type="scientific">Ajellomyces capsulatus (strain H143)</name>
    <name type="common">Darling's disease fungus</name>
    <name type="synonym">Histoplasma capsulatum</name>
    <dbReference type="NCBI Taxonomy" id="544712"/>
    <lineage>
        <taxon>Eukaryota</taxon>
        <taxon>Fungi</taxon>
        <taxon>Dikarya</taxon>
        <taxon>Ascomycota</taxon>
        <taxon>Pezizomycotina</taxon>
        <taxon>Eurotiomycetes</taxon>
        <taxon>Eurotiomycetidae</taxon>
        <taxon>Onygenales</taxon>
        <taxon>Ajellomycetaceae</taxon>
        <taxon>Histoplasma</taxon>
    </lineage>
</organism>
<protein>
    <submittedName>
        <fullName evidence="1">Uncharacterized protein</fullName>
    </submittedName>
</protein>
<reference evidence="2" key="1">
    <citation type="submission" date="2009-05" db="EMBL/GenBank/DDBJ databases">
        <title>The genome sequence of Ajellomyces capsulatus strain H143.</title>
        <authorList>
            <person name="Champion M."/>
            <person name="Cuomo C.A."/>
            <person name="Ma L.-J."/>
            <person name="Henn M.R."/>
            <person name="Sil A."/>
            <person name="Goldman B."/>
            <person name="Young S.K."/>
            <person name="Kodira C.D."/>
            <person name="Zeng Q."/>
            <person name="Koehrsen M."/>
            <person name="Alvarado L."/>
            <person name="Berlin A.M."/>
            <person name="Borenstein D."/>
            <person name="Chen Z."/>
            <person name="Engels R."/>
            <person name="Freedman E."/>
            <person name="Gellesch M."/>
            <person name="Goldberg J."/>
            <person name="Griggs A."/>
            <person name="Gujja S."/>
            <person name="Heiman D.I."/>
            <person name="Hepburn T.A."/>
            <person name="Howarth C."/>
            <person name="Jen D."/>
            <person name="Larson L."/>
            <person name="Lewis B."/>
            <person name="Mehta T."/>
            <person name="Park D."/>
            <person name="Pearson M."/>
            <person name="Roberts A."/>
            <person name="Saif S."/>
            <person name="Shea T.D."/>
            <person name="Shenoy N."/>
            <person name="Sisk P."/>
            <person name="Stolte C."/>
            <person name="Sykes S."/>
            <person name="Walk T."/>
            <person name="White J."/>
            <person name="Yandava C."/>
            <person name="Klein B."/>
            <person name="McEwen J.G."/>
            <person name="Puccia R."/>
            <person name="Goldman G.H."/>
            <person name="Felipe M.S."/>
            <person name="Nino-Vega G."/>
            <person name="San-Blas G."/>
            <person name="Taylor J.W."/>
            <person name="Mendoza L."/>
            <person name="Galagan J.E."/>
            <person name="Nusbaum C."/>
            <person name="Birren B.W."/>
        </authorList>
    </citation>
    <scope>NUCLEOTIDE SEQUENCE [LARGE SCALE GENOMIC DNA]</scope>
    <source>
        <strain evidence="2">H143</strain>
    </source>
</reference>
<name>C6H3W0_AJECH</name>
<dbReference type="EMBL" id="GG692419">
    <property type="protein sequence ID" value="EER45702.1"/>
    <property type="molecule type" value="Genomic_DNA"/>
</dbReference>
<accession>C6H3W0</accession>
<dbReference type="AlphaFoldDB" id="C6H3W0"/>
<sequence length="360" mass="39660">MAPFSCRKGYARGGATQLVQIPETSVLLGWPGSEGIPPVRKHTFTRPLVVRFACRDPQRHRCMKWLLEVESRLVNGHGVEHWAPDPAIEGAEEPPNQIGGARGRLCLPHAEWRKWGILAVQQLTQQASPCGSHASTIVECPPLAQLAAGTEKIPHEIVRIKPHATTALAYFASIDLGSWGQAVNLQACARLGHSRKPRAGTSEFMSDLRIIATCSVHYAGCFSQPSQLRQGPQPTNLCNDETSNDLKDRPPCFGWLMSLFSRVYGSTLLCIDSPPYSDSPFEMLCNNSDTSNFRGPKTMLGSICKRQFYKSIMNLRHFSMLVRAPVKNRRHPSSGNSAMKIVYDLATAILPLTAKQGYAA</sequence>
<evidence type="ECO:0000313" key="1">
    <source>
        <dbReference type="EMBL" id="EER45702.1"/>
    </source>
</evidence>
<evidence type="ECO:0000313" key="2">
    <source>
        <dbReference type="Proteomes" id="UP000002624"/>
    </source>
</evidence>
<gene>
    <name evidence="1" type="ORF">HCDG_01281</name>
</gene>